<gene>
    <name evidence="3" type="ORF">LACBIDRAFT_291952</name>
</gene>
<dbReference type="AlphaFoldDB" id="B0CT25"/>
<dbReference type="InParanoid" id="B0CT25"/>
<name>B0CT25_LACBS</name>
<protein>
    <submittedName>
        <fullName evidence="3">Predicted protein</fullName>
    </submittedName>
</protein>
<feature type="region of interest" description="Disordered" evidence="1">
    <location>
        <begin position="225"/>
        <end position="266"/>
    </location>
</feature>
<dbReference type="KEGG" id="lbc:LACBIDRAFT_291952"/>
<feature type="signal peptide" evidence="2">
    <location>
        <begin position="1"/>
        <end position="26"/>
    </location>
</feature>
<evidence type="ECO:0000256" key="2">
    <source>
        <dbReference type="SAM" id="SignalP"/>
    </source>
</evidence>
<dbReference type="GeneID" id="6071051"/>
<dbReference type="Proteomes" id="UP000001194">
    <property type="component" value="Unassembled WGS sequence"/>
</dbReference>
<feature type="compositionally biased region" description="Low complexity" evidence="1">
    <location>
        <begin position="233"/>
        <end position="266"/>
    </location>
</feature>
<evidence type="ECO:0000256" key="1">
    <source>
        <dbReference type="SAM" id="MobiDB-lite"/>
    </source>
</evidence>
<dbReference type="HOGENOM" id="CLU_1046091_0_0_1"/>
<accession>B0CT25</accession>
<keyword evidence="4" id="KW-1185">Reference proteome</keyword>
<organism evidence="4">
    <name type="scientific">Laccaria bicolor (strain S238N-H82 / ATCC MYA-4686)</name>
    <name type="common">Bicoloured deceiver</name>
    <name type="synonym">Laccaria laccata var. bicolor</name>
    <dbReference type="NCBI Taxonomy" id="486041"/>
    <lineage>
        <taxon>Eukaryota</taxon>
        <taxon>Fungi</taxon>
        <taxon>Dikarya</taxon>
        <taxon>Basidiomycota</taxon>
        <taxon>Agaricomycotina</taxon>
        <taxon>Agaricomycetes</taxon>
        <taxon>Agaricomycetidae</taxon>
        <taxon>Agaricales</taxon>
        <taxon>Agaricineae</taxon>
        <taxon>Hydnangiaceae</taxon>
        <taxon>Laccaria</taxon>
    </lineage>
</organism>
<feature type="chain" id="PRO_5002748892" evidence="2">
    <location>
        <begin position="27"/>
        <end position="266"/>
    </location>
</feature>
<dbReference type="EMBL" id="DS547092">
    <property type="protein sequence ID" value="EDR13865.1"/>
    <property type="molecule type" value="Genomic_DNA"/>
</dbReference>
<evidence type="ECO:0000313" key="3">
    <source>
        <dbReference type="EMBL" id="EDR13865.1"/>
    </source>
</evidence>
<reference evidence="3 4" key="1">
    <citation type="journal article" date="2008" name="Nature">
        <title>The genome of Laccaria bicolor provides insights into mycorrhizal symbiosis.</title>
        <authorList>
            <person name="Martin F."/>
            <person name="Aerts A."/>
            <person name="Ahren D."/>
            <person name="Brun A."/>
            <person name="Danchin E.G.J."/>
            <person name="Duchaussoy F."/>
            <person name="Gibon J."/>
            <person name="Kohler A."/>
            <person name="Lindquist E."/>
            <person name="Pereda V."/>
            <person name="Salamov A."/>
            <person name="Shapiro H.J."/>
            <person name="Wuyts J."/>
            <person name="Blaudez D."/>
            <person name="Buee M."/>
            <person name="Brokstein P."/>
            <person name="Canbaeck B."/>
            <person name="Cohen D."/>
            <person name="Courty P.E."/>
            <person name="Coutinho P.M."/>
            <person name="Delaruelle C."/>
            <person name="Detter J.C."/>
            <person name="Deveau A."/>
            <person name="DiFazio S."/>
            <person name="Duplessis S."/>
            <person name="Fraissinet-Tachet L."/>
            <person name="Lucic E."/>
            <person name="Frey-Klett P."/>
            <person name="Fourrey C."/>
            <person name="Feussner I."/>
            <person name="Gay G."/>
            <person name="Grimwood J."/>
            <person name="Hoegger P.J."/>
            <person name="Jain P."/>
            <person name="Kilaru S."/>
            <person name="Labbe J."/>
            <person name="Lin Y.C."/>
            <person name="Legue V."/>
            <person name="Le Tacon F."/>
            <person name="Marmeisse R."/>
            <person name="Melayah D."/>
            <person name="Montanini B."/>
            <person name="Muratet M."/>
            <person name="Nehls U."/>
            <person name="Niculita-Hirzel H."/>
            <person name="Oudot-Le Secq M.P."/>
            <person name="Peter M."/>
            <person name="Quesneville H."/>
            <person name="Rajashekar B."/>
            <person name="Reich M."/>
            <person name="Rouhier N."/>
            <person name="Schmutz J."/>
            <person name="Yin T."/>
            <person name="Chalot M."/>
            <person name="Henrissat B."/>
            <person name="Kuees U."/>
            <person name="Lucas S."/>
            <person name="Van de Peer Y."/>
            <person name="Podila G.K."/>
            <person name="Polle A."/>
            <person name="Pukkila P.J."/>
            <person name="Richardson P.M."/>
            <person name="Rouze P."/>
            <person name="Sanders I.R."/>
            <person name="Stajich J.E."/>
            <person name="Tunlid A."/>
            <person name="Tuskan G."/>
            <person name="Grigoriev I.V."/>
        </authorList>
    </citation>
    <scope>NUCLEOTIDE SEQUENCE [LARGE SCALE GENOMIC DNA]</scope>
    <source>
        <strain evidence="4">S238N-H82 / ATCC MYA-4686</strain>
    </source>
</reference>
<dbReference type="OrthoDB" id="3362371at2759"/>
<keyword evidence="2" id="KW-0732">Signal</keyword>
<proteinExistence type="predicted"/>
<dbReference type="RefSeq" id="XP_001874424.1">
    <property type="nucleotide sequence ID" value="XM_001874389.1"/>
</dbReference>
<sequence>MLAFTPHLAMLAALLAVTILPASTIAAAVAEAEGFYPFESNGIYRNVIGGGKRQMFERNDKSFNNPLGVPGTIQLKSLAGGHATALVVQNFDNRGERAVLAEADGTNGTPMFLVQAQSTGTGSIPPDLNAFPGVAVNIHIAHGFEFPTDDYYCATANLDTHRDSPLTVERCSNSKEAKADKTQVFRYNKQTGVIQALRPTGSTSSNGALPTGPYRGRTLTFVPGVAKTEDGKGSSSSADVTTAANTATEAEAETGASAQSGSSTSA</sequence>
<evidence type="ECO:0000313" key="4">
    <source>
        <dbReference type="Proteomes" id="UP000001194"/>
    </source>
</evidence>